<keyword evidence="1" id="KW-0175">Coiled coil</keyword>
<dbReference type="RefSeq" id="XP_013325379.1">
    <property type="nucleotide sequence ID" value="XM_013469925.1"/>
</dbReference>
<name>A0A0F4YKG1_RASE3</name>
<dbReference type="InterPro" id="IPR029005">
    <property type="entry name" value="LIM-bd/SEUSS"/>
</dbReference>
<evidence type="ECO:0000256" key="2">
    <source>
        <dbReference type="SAM" id="MobiDB-lite"/>
    </source>
</evidence>
<evidence type="ECO:0000313" key="3">
    <source>
        <dbReference type="EMBL" id="KKA18767.1"/>
    </source>
</evidence>
<gene>
    <name evidence="3" type="ORF">T310_7289</name>
</gene>
<accession>A0A0F4YKG1</accession>
<evidence type="ECO:0000256" key="1">
    <source>
        <dbReference type="SAM" id="Coils"/>
    </source>
</evidence>
<dbReference type="STRING" id="1408163.A0A0F4YKG1"/>
<organism evidence="3 4">
    <name type="scientific">Rasamsonia emersonii (strain ATCC 16479 / CBS 393.64 / IMI 116815)</name>
    <dbReference type="NCBI Taxonomy" id="1408163"/>
    <lineage>
        <taxon>Eukaryota</taxon>
        <taxon>Fungi</taxon>
        <taxon>Dikarya</taxon>
        <taxon>Ascomycota</taxon>
        <taxon>Pezizomycotina</taxon>
        <taxon>Eurotiomycetes</taxon>
        <taxon>Eurotiomycetidae</taxon>
        <taxon>Eurotiales</taxon>
        <taxon>Trichocomaceae</taxon>
        <taxon>Rasamsonia</taxon>
    </lineage>
</organism>
<protein>
    <submittedName>
        <fullName evidence="3">PTAB protein</fullName>
    </submittedName>
</protein>
<sequence>STQQQQQQQQQQQHQQQQLSAQEAQLKAQQNAALLMQQRANATKGALVAYINMFSEHLNNFTSRGEANDLAYWQSFVDRFYSASGVLRQVVVNPQIGSSKSFEVSTPILPRYYHTLFNNGIKRIQTHMETARERDLPNGGHVVESPKTSFIYWFTNDCQLFVNGALRAVLDHNNKIEMLDLSVSSYNEYIPRSQLQPQESPDQKQSPRVAKNVNKRTQQKQQSSQPNIVIPESLVNGHGIPPGVQSFLEIAETLSHMTSLFQYAMANPQLSPMDALRSLVAHHMGGAAYAQGPMNPALQQGQGQRTPNMNGPSQFASPSVAQLGLPGAQGSPHIGNSAHPSPAQNHLAGPAGLVAQQNQTGVGANGNQGANVSTSPNVSNKRRRASTVKTEGDEGGGAADVNGTGAAGAGKVKASPRVGGKRQKGTA</sequence>
<dbReference type="Proteomes" id="UP000053958">
    <property type="component" value="Unassembled WGS sequence"/>
</dbReference>
<feature type="non-terminal residue" evidence="3">
    <location>
        <position position="1"/>
    </location>
</feature>
<dbReference type="EMBL" id="LASV01000421">
    <property type="protein sequence ID" value="KKA18767.1"/>
    <property type="molecule type" value="Genomic_DNA"/>
</dbReference>
<dbReference type="AlphaFoldDB" id="A0A0F4YKG1"/>
<dbReference type="GeneID" id="25319565"/>
<comment type="caution">
    <text evidence="3">The sequence shown here is derived from an EMBL/GenBank/DDBJ whole genome shotgun (WGS) entry which is preliminary data.</text>
</comment>
<reference evidence="3 4" key="1">
    <citation type="submission" date="2015-04" db="EMBL/GenBank/DDBJ databases">
        <authorList>
            <person name="Heijne W.H."/>
            <person name="Fedorova N.D."/>
            <person name="Nierman W.C."/>
            <person name="Vollebregt A.W."/>
            <person name="Zhao Z."/>
            <person name="Wu L."/>
            <person name="Kumar M."/>
            <person name="Stam H."/>
            <person name="van den Berg M.A."/>
            <person name="Pel H.J."/>
        </authorList>
    </citation>
    <scope>NUCLEOTIDE SEQUENCE [LARGE SCALE GENOMIC DNA]</scope>
    <source>
        <strain evidence="3 4">CBS 393.64</strain>
    </source>
</reference>
<dbReference type="Pfam" id="PF01803">
    <property type="entry name" value="LIM_bind"/>
    <property type="match status" value="1"/>
</dbReference>
<evidence type="ECO:0000313" key="4">
    <source>
        <dbReference type="Proteomes" id="UP000053958"/>
    </source>
</evidence>
<dbReference type="OrthoDB" id="774557at2759"/>
<feature type="coiled-coil region" evidence="1">
    <location>
        <begin position="5"/>
        <end position="32"/>
    </location>
</feature>
<dbReference type="PANTHER" id="PTHR10378">
    <property type="entry name" value="LIM DOMAIN-BINDING PROTEIN"/>
    <property type="match status" value="1"/>
</dbReference>
<feature type="region of interest" description="Disordered" evidence="2">
    <location>
        <begin position="326"/>
        <end position="427"/>
    </location>
</feature>
<proteinExistence type="predicted"/>
<feature type="region of interest" description="Disordered" evidence="2">
    <location>
        <begin position="194"/>
        <end position="234"/>
    </location>
</feature>
<keyword evidence="4" id="KW-1185">Reference proteome</keyword>
<feature type="compositionally biased region" description="Polar residues" evidence="2">
    <location>
        <begin position="194"/>
        <end position="206"/>
    </location>
</feature>
<feature type="compositionally biased region" description="Low complexity" evidence="2">
    <location>
        <begin position="355"/>
        <end position="372"/>
    </location>
</feature>